<feature type="region of interest" description="Disordered" evidence="8">
    <location>
        <begin position="1"/>
        <end position="52"/>
    </location>
</feature>
<proteinExistence type="inferred from homology"/>
<keyword evidence="4" id="KW-0732">Signal</keyword>
<dbReference type="Bgee" id="ENSOANG00000045059">
    <property type="expression patterns" value="Expressed in testis and 1 other cell type or tissue"/>
</dbReference>
<comment type="similarity">
    <text evidence="2">Belongs to the histidine acid phosphatase family.</text>
</comment>
<organism evidence="9 10">
    <name type="scientific">Ornithorhynchus anatinus</name>
    <name type="common">Duckbill platypus</name>
    <dbReference type="NCBI Taxonomy" id="9258"/>
    <lineage>
        <taxon>Eukaryota</taxon>
        <taxon>Metazoa</taxon>
        <taxon>Chordata</taxon>
        <taxon>Craniata</taxon>
        <taxon>Vertebrata</taxon>
        <taxon>Euteleostomi</taxon>
        <taxon>Mammalia</taxon>
        <taxon>Monotremata</taxon>
        <taxon>Ornithorhynchidae</taxon>
        <taxon>Ornithorhynchus</taxon>
    </lineage>
</organism>
<evidence type="ECO:0000256" key="5">
    <source>
        <dbReference type="ARBA" id="ARBA00022801"/>
    </source>
</evidence>
<dbReference type="PROSITE" id="PS00616">
    <property type="entry name" value="HIS_ACID_PHOSPHAT_1"/>
    <property type="match status" value="1"/>
</dbReference>
<dbReference type="SUPFAM" id="SSF53254">
    <property type="entry name" value="Phosphoglycerate mutase-like"/>
    <property type="match status" value="1"/>
</dbReference>
<comment type="catalytic activity">
    <reaction evidence="1">
        <text>a phosphate monoester + H2O = an alcohol + phosphate</text>
        <dbReference type="Rhea" id="RHEA:15017"/>
        <dbReference type="ChEBI" id="CHEBI:15377"/>
        <dbReference type="ChEBI" id="CHEBI:30879"/>
        <dbReference type="ChEBI" id="CHEBI:43474"/>
        <dbReference type="ChEBI" id="CHEBI:67140"/>
        <dbReference type="EC" id="3.1.3.2"/>
    </reaction>
</comment>
<accession>A0A6I8NE87</accession>
<keyword evidence="7" id="KW-0325">Glycoprotein</keyword>
<feature type="compositionally biased region" description="Basic and acidic residues" evidence="8">
    <location>
        <begin position="36"/>
        <end position="52"/>
    </location>
</feature>
<evidence type="ECO:0000313" key="10">
    <source>
        <dbReference type="Proteomes" id="UP000002279"/>
    </source>
</evidence>
<keyword evidence="6" id="KW-1015">Disulfide bond</keyword>
<dbReference type="EC" id="3.1.3.2" evidence="3"/>
<evidence type="ECO:0000256" key="6">
    <source>
        <dbReference type="ARBA" id="ARBA00023157"/>
    </source>
</evidence>
<dbReference type="InterPro" id="IPR050645">
    <property type="entry name" value="Histidine_acid_phosphatase"/>
</dbReference>
<evidence type="ECO:0000313" key="9">
    <source>
        <dbReference type="Ensembl" id="ENSOANP00000039039.1"/>
    </source>
</evidence>
<dbReference type="InterPro" id="IPR033379">
    <property type="entry name" value="Acid_Pase_AS"/>
</dbReference>
<reference evidence="9" key="3">
    <citation type="submission" date="2025-09" db="UniProtKB">
        <authorList>
            <consortium name="Ensembl"/>
        </authorList>
    </citation>
    <scope>IDENTIFICATION</scope>
    <source>
        <strain evidence="9">Glennie</strain>
    </source>
</reference>
<dbReference type="InterPro" id="IPR029033">
    <property type="entry name" value="His_PPase_superfam"/>
</dbReference>
<evidence type="ECO:0000256" key="7">
    <source>
        <dbReference type="ARBA" id="ARBA00023180"/>
    </source>
</evidence>
<keyword evidence="5" id="KW-0378">Hydrolase</keyword>
<dbReference type="GeneTree" id="ENSGT00940000161433"/>
<sequence length="198" mass="22017">RRAESRGWALPQNLLPLHRTPDPPTSPLLPLSPVYRHGDRAPPGSHPRDHHADAVWPRGLQQLTRHGLRQHPLPGHPLPAGPRSDPHRLVHPQLYVRGTDYDRTLLSAQANLAGLYPPRPAKRWSPDGDWQPVPIHTVPPSQDKVSTRMAGRGWGRRGADDRPVARAGPQDTIATGEPGCRLGAEVERLRRRRPAAQK</sequence>
<dbReference type="PANTHER" id="PTHR11567">
    <property type="entry name" value="ACID PHOSPHATASE-RELATED"/>
    <property type="match status" value="1"/>
</dbReference>
<evidence type="ECO:0000256" key="3">
    <source>
        <dbReference type="ARBA" id="ARBA00012646"/>
    </source>
</evidence>
<dbReference type="Gene3D" id="3.40.50.1240">
    <property type="entry name" value="Phosphoglycerate mutase-like"/>
    <property type="match status" value="1"/>
</dbReference>
<protein>
    <recommendedName>
        <fullName evidence="3">acid phosphatase</fullName>
        <ecNumber evidence="3">3.1.3.2</ecNumber>
    </recommendedName>
</protein>
<dbReference type="PANTHER" id="PTHR11567:SF211">
    <property type="entry name" value="PROSTATIC ACID PHOSPHATASE"/>
    <property type="match status" value="1"/>
</dbReference>
<dbReference type="Ensembl" id="ENSOANT00000069996.1">
    <property type="protein sequence ID" value="ENSOANP00000039039.1"/>
    <property type="gene ID" value="ENSOANG00000045059.1"/>
</dbReference>
<name>A0A6I8NE87_ORNAN</name>
<dbReference type="Pfam" id="PF00328">
    <property type="entry name" value="His_Phos_2"/>
    <property type="match status" value="1"/>
</dbReference>
<dbReference type="Proteomes" id="UP000002279">
    <property type="component" value="Chromosome 10"/>
</dbReference>
<reference evidence="9" key="2">
    <citation type="submission" date="2025-08" db="UniProtKB">
        <authorList>
            <consortium name="Ensembl"/>
        </authorList>
    </citation>
    <scope>IDENTIFICATION</scope>
    <source>
        <strain evidence="9">Glennie</strain>
    </source>
</reference>
<evidence type="ECO:0000256" key="2">
    <source>
        <dbReference type="ARBA" id="ARBA00005375"/>
    </source>
</evidence>
<keyword evidence="10" id="KW-1185">Reference proteome</keyword>
<feature type="region of interest" description="Disordered" evidence="8">
    <location>
        <begin position="124"/>
        <end position="179"/>
    </location>
</feature>
<dbReference type="AlphaFoldDB" id="A0A6I8NE87"/>
<evidence type="ECO:0000256" key="8">
    <source>
        <dbReference type="SAM" id="MobiDB-lite"/>
    </source>
</evidence>
<dbReference type="GO" id="GO:0003993">
    <property type="term" value="F:acid phosphatase activity"/>
    <property type="evidence" value="ECO:0007669"/>
    <property type="project" value="UniProtKB-EC"/>
</dbReference>
<evidence type="ECO:0000256" key="4">
    <source>
        <dbReference type="ARBA" id="ARBA00022729"/>
    </source>
</evidence>
<dbReference type="InterPro" id="IPR000560">
    <property type="entry name" value="His_Pase_clade-2"/>
</dbReference>
<dbReference type="InParanoid" id="A0A6I8NE87"/>
<evidence type="ECO:0000256" key="1">
    <source>
        <dbReference type="ARBA" id="ARBA00000032"/>
    </source>
</evidence>
<dbReference type="CDD" id="cd07061">
    <property type="entry name" value="HP_HAP_like"/>
    <property type="match status" value="1"/>
</dbReference>
<reference evidence="9 10" key="1">
    <citation type="journal article" date="2008" name="Nature">
        <title>Genome analysis of the platypus reveals unique signatures of evolution.</title>
        <authorList>
            <person name="Warren W.C."/>
            <person name="Hillier L.W."/>
            <person name="Marshall Graves J.A."/>
            <person name="Birney E."/>
            <person name="Ponting C.P."/>
            <person name="Grutzner F."/>
            <person name="Belov K."/>
            <person name="Miller W."/>
            <person name="Clarke L."/>
            <person name="Chinwalla A.T."/>
            <person name="Yang S.P."/>
            <person name="Heger A."/>
            <person name="Locke D.P."/>
            <person name="Miethke P."/>
            <person name="Waters P.D."/>
            <person name="Veyrunes F."/>
            <person name="Fulton L."/>
            <person name="Fulton B."/>
            <person name="Graves T."/>
            <person name="Wallis J."/>
            <person name="Puente X.S."/>
            <person name="Lopez-Otin C."/>
            <person name="Ordonez G.R."/>
            <person name="Eichler E.E."/>
            <person name="Chen L."/>
            <person name="Cheng Z."/>
            <person name="Deakin J.E."/>
            <person name="Alsop A."/>
            <person name="Thompson K."/>
            <person name="Kirby P."/>
            <person name="Papenfuss A.T."/>
            <person name="Wakefield M.J."/>
            <person name="Olender T."/>
            <person name="Lancet D."/>
            <person name="Huttley G.A."/>
            <person name="Smit A.F."/>
            <person name="Pask A."/>
            <person name="Temple-Smith P."/>
            <person name="Batzer M.A."/>
            <person name="Walker J.A."/>
            <person name="Konkel M.K."/>
            <person name="Harris R.S."/>
            <person name="Whittington C.M."/>
            <person name="Wong E.S."/>
            <person name="Gemmell N.J."/>
            <person name="Buschiazzo E."/>
            <person name="Vargas Jentzsch I.M."/>
            <person name="Merkel A."/>
            <person name="Schmitz J."/>
            <person name="Zemann A."/>
            <person name="Churakov G."/>
            <person name="Kriegs J.O."/>
            <person name="Brosius J."/>
            <person name="Murchison E.P."/>
            <person name="Sachidanandam R."/>
            <person name="Smith C."/>
            <person name="Hannon G.J."/>
            <person name="Tsend-Ayush E."/>
            <person name="McMillan D."/>
            <person name="Attenborough R."/>
            <person name="Rens W."/>
            <person name="Ferguson-Smith M."/>
            <person name="Lefevre C.M."/>
            <person name="Sharp J.A."/>
            <person name="Nicholas K.R."/>
            <person name="Ray D.A."/>
            <person name="Kube M."/>
            <person name="Reinhardt R."/>
            <person name="Pringle T.H."/>
            <person name="Taylor J."/>
            <person name="Jones R.C."/>
            <person name="Nixon B."/>
            <person name="Dacheux J.L."/>
            <person name="Niwa H."/>
            <person name="Sekita Y."/>
            <person name="Huang X."/>
            <person name="Stark A."/>
            <person name="Kheradpour P."/>
            <person name="Kellis M."/>
            <person name="Flicek P."/>
            <person name="Chen Y."/>
            <person name="Webber C."/>
            <person name="Hardison R."/>
            <person name="Nelson J."/>
            <person name="Hallsworth-Pepin K."/>
            <person name="Delehaunty K."/>
            <person name="Markovic C."/>
            <person name="Minx P."/>
            <person name="Feng Y."/>
            <person name="Kremitzki C."/>
            <person name="Mitreva M."/>
            <person name="Glasscock J."/>
            <person name="Wylie T."/>
            <person name="Wohldmann P."/>
            <person name="Thiru P."/>
            <person name="Nhan M.N."/>
            <person name="Pohl C.S."/>
            <person name="Smith S.M."/>
            <person name="Hou S."/>
            <person name="Nefedov M."/>
            <person name="de Jong P.J."/>
            <person name="Renfree M.B."/>
            <person name="Mardis E.R."/>
            <person name="Wilson R.K."/>
        </authorList>
    </citation>
    <scope>NUCLEOTIDE SEQUENCE [LARGE SCALE GENOMIC DNA]</scope>
    <source>
        <strain evidence="9 10">Glennie</strain>
    </source>
</reference>